<dbReference type="PANTHER" id="PTHR21366:SF14">
    <property type="entry name" value="GLYOXALASE DOMAIN-CONTAINING PROTEIN 5"/>
    <property type="match status" value="1"/>
</dbReference>
<gene>
    <name evidence="2" type="ORF">GCM10022381_34000</name>
</gene>
<proteinExistence type="predicted"/>
<dbReference type="Gene3D" id="3.10.180.10">
    <property type="entry name" value="2,3-Dihydroxybiphenyl 1,2-Dioxygenase, domain 1"/>
    <property type="match status" value="2"/>
</dbReference>
<feature type="domain" description="VOC" evidence="1">
    <location>
        <begin position="149"/>
        <end position="263"/>
    </location>
</feature>
<name>A0ABP7KWT3_9MICO</name>
<reference evidence="3" key="1">
    <citation type="journal article" date="2019" name="Int. J. Syst. Evol. Microbiol.">
        <title>The Global Catalogue of Microorganisms (GCM) 10K type strain sequencing project: providing services to taxonomists for standard genome sequencing and annotation.</title>
        <authorList>
            <consortium name="The Broad Institute Genomics Platform"/>
            <consortium name="The Broad Institute Genome Sequencing Center for Infectious Disease"/>
            <person name="Wu L."/>
            <person name="Ma J."/>
        </authorList>
    </citation>
    <scope>NUCLEOTIDE SEQUENCE [LARGE SCALE GENOMIC DNA]</scope>
    <source>
        <strain evidence="3">JCM 17021</strain>
    </source>
</reference>
<dbReference type="EMBL" id="BAABCN010000012">
    <property type="protein sequence ID" value="GAA3889315.1"/>
    <property type="molecule type" value="Genomic_DNA"/>
</dbReference>
<dbReference type="Proteomes" id="UP001501803">
    <property type="component" value="Unassembled WGS sequence"/>
</dbReference>
<dbReference type="PANTHER" id="PTHR21366">
    <property type="entry name" value="GLYOXALASE FAMILY PROTEIN"/>
    <property type="match status" value="1"/>
</dbReference>
<sequence length="312" mass="35189">MSDTFTTAPARPRPEAPVHVSRLGYVTFETPDVERLTAYYKDALGFVTTDADDRRAFLTTGGDHHCTVIEKGTEARGRTVVGYEIQESVADAQRRLAAIGIDSERRTDIGPGTPDVLVVTEAATGATLHLYQEQERSGVAQSFDHRPSKLGHVAAYTPDVSAMRSFYESALGFRWADSIGDFFVFMRCNADHHAANFMQSDSYESMHHIAYEARDLSHLQVMLDNLAKHDFPMYWGPGRHVIGHNIFTYHKDPDGNSVELFTQLDVMLDEEKGYYEPRPWHEHFPMNPTTWEADQRLMNAWGPVPEGGPIKR</sequence>
<comment type="caution">
    <text evidence="2">The sequence shown here is derived from an EMBL/GenBank/DDBJ whole genome shotgun (WGS) entry which is preliminary data.</text>
</comment>
<dbReference type="SUPFAM" id="SSF54593">
    <property type="entry name" value="Glyoxalase/Bleomycin resistance protein/Dihydroxybiphenyl dioxygenase"/>
    <property type="match status" value="1"/>
</dbReference>
<feature type="domain" description="VOC" evidence="1">
    <location>
        <begin position="22"/>
        <end position="133"/>
    </location>
</feature>
<accession>A0ABP7KWT3</accession>
<dbReference type="InterPro" id="IPR029068">
    <property type="entry name" value="Glyas_Bleomycin-R_OHBP_Dase"/>
</dbReference>
<organism evidence="2 3">
    <name type="scientific">Leifsonia kafniensis</name>
    <dbReference type="NCBI Taxonomy" id="475957"/>
    <lineage>
        <taxon>Bacteria</taxon>
        <taxon>Bacillati</taxon>
        <taxon>Actinomycetota</taxon>
        <taxon>Actinomycetes</taxon>
        <taxon>Micrococcales</taxon>
        <taxon>Microbacteriaceae</taxon>
        <taxon>Leifsonia</taxon>
    </lineage>
</organism>
<dbReference type="InterPro" id="IPR037523">
    <property type="entry name" value="VOC_core"/>
</dbReference>
<dbReference type="Pfam" id="PF00903">
    <property type="entry name" value="Glyoxalase"/>
    <property type="match status" value="1"/>
</dbReference>
<dbReference type="RefSeq" id="WP_345068865.1">
    <property type="nucleotide sequence ID" value="NZ_BAABCN010000012.1"/>
</dbReference>
<dbReference type="PROSITE" id="PS51819">
    <property type="entry name" value="VOC"/>
    <property type="match status" value="2"/>
</dbReference>
<dbReference type="InterPro" id="IPR004360">
    <property type="entry name" value="Glyas_Fos-R_dOase_dom"/>
</dbReference>
<evidence type="ECO:0000259" key="1">
    <source>
        <dbReference type="PROSITE" id="PS51819"/>
    </source>
</evidence>
<evidence type="ECO:0000313" key="3">
    <source>
        <dbReference type="Proteomes" id="UP001501803"/>
    </source>
</evidence>
<evidence type="ECO:0000313" key="2">
    <source>
        <dbReference type="EMBL" id="GAA3889315.1"/>
    </source>
</evidence>
<protein>
    <submittedName>
        <fullName evidence="2">VOC family protein</fullName>
    </submittedName>
</protein>
<dbReference type="InterPro" id="IPR050383">
    <property type="entry name" value="GlyoxalaseI/FosfomycinResist"/>
</dbReference>
<keyword evidence="3" id="KW-1185">Reference proteome</keyword>